<keyword evidence="3" id="KW-1185">Reference proteome</keyword>
<dbReference type="Proteomes" id="UP000887577">
    <property type="component" value="Unplaced"/>
</dbReference>
<keyword evidence="2" id="KW-0677">Repeat</keyword>
<dbReference type="InterPro" id="IPR001611">
    <property type="entry name" value="Leu-rich_rpt"/>
</dbReference>
<sequence length="338" mass="39235">MMFKLTIALTQSTFAFFNNEKFDIEVIIRCIKNTTLKDMNIDEINKYEFFANDIENFARGNSGTIKKPQQERSKVQSKKYRNCEIIDFHSDENENLCDIPWDHLPTSLKLLSLKFTAVITVSSDIKRLKNLYYFTVFSKYLNHIAWEEDISAEIESLWVKTESNLNIIKLNDKEKLNFLAVESPKLVEFNGLDAPVSLTLLTLDNCELQKFDLMNNFQNLKKLSLNNNEISEIQWETLPLSLEKISFSNNKLKFIGNISHLQQLKEFNARSNEIECISESITTLQNLKDFILSSNKLSSLPNGFENLQNLGVFVLASNKFEMIYIKIYGSDYHHIYIA</sequence>
<protein>
    <submittedName>
        <fullName evidence="4">Uncharacterized protein</fullName>
    </submittedName>
</protein>
<evidence type="ECO:0000256" key="2">
    <source>
        <dbReference type="ARBA" id="ARBA00022737"/>
    </source>
</evidence>
<dbReference type="AlphaFoldDB" id="A0A914XW01"/>
<name>A0A914XW01_9BILA</name>
<dbReference type="SUPFAM" id="SSF52058">
    <property type="entry name" value="L domain-like"/>
    <property type="match status" value="1"/>
</dbReference>
<dbReference type="PANTHER" id="PTHR45617">
    <property type="entry name" value="LEUCINE RICH REPEAT FAMILY PROTEIN"/>
    <property type="match status" value="1"/>
</dbReference>
<evidence type="ECO:0000313" key="3">
    <source>
        <dbReference type="Proteomes" id="UP000887577"/>
    </source>
</evidence>
<evidence type="ECO:0000256" key="1">
    <source>
        <dbReference type="ARBA" id="ARBA00022614"/>
    </source>
</evidence>
<dbReference type="SMART" id="SM00369">
    <property type="entry name" value="LRR_TYP"/>
    <property type="match status" value="2"/>
</dbReference>
<dbReference type="Gene3D" id="3.80.10.10">
    <property type="entry name" value="Ribonuclease Inhibitor"/>
    <property type="match status" value="1"/>
</dbReference>
<keyword evidence="1" id="KW-0433">Leucine-rich repeat</keyword>
<proteinExistence type="predicted"/>
<reference evidence="4" key="1">
    <citation type="submission" date="2022-11" db="UniProtKB">
        <authorList>
            <consortium name="WormBaseParasite"/>
        </authorList>
    </citation>
    <scope>IDENTIFICATION</scope>
</reference>
<dbReference type="PROSITE" id="PS51450">
    <property type="entry name" value="LRR"/>
    <property type="match status" value="2"/>
</dbReference>
<organism evidence="3 4">
    <name type="scientific">Panagrolaimus superbus</name>
    <dbReference type="NCBI Taxonomy" id="310955"/>
    <lineage>
        <taxon>Eukaryota</taxon>
        <taxon>Metazoa</taxon>
        <taxon>Ecdysozoa</taxon>
        <taxon>Nematoda</taxon>
        <taxon>Chromadorea</taxon>
        <taxon>Rhabditida</taxon>
        <taxon>Tylenchina</taxon>
        <taxon>Panagrolaimomorpha</taxon>
        <taxon>Panagrolaimoidea</taxon>
        <taxon>Panagrolaimidae</taxon>
        <taxon>Panagrolaimus</taxon>
    </lineage>
</organism>
<evidence type="ECO:0000313" key="4">
    <source>
        <dbReference type="WBParaSite" id="PSU_v2.g11147.t1"/>
    </source>
</evidence>
<dbReference type="InterPro" id="IPR003591">
    <property type="entry name" value="Leu-rich_rpt_typical-subtyp"/>
</dbReference>
<accession>A0A914XW01</accession>
<dbReference type="InterPro" id="IPR032675">
    <property type="entry name" value="LRR_dom_sf"/>
</dbReference>
<dbReference type="WBParaSite" id="PSU_v2.g11147.t1">
    <property type="protein sequence ID" value="PSU_v2.g11147.t1"/>
    <property type="gene ID" value="PSU_v2.g11147"/>
</dbReference>